<dbReference type="EMBL" id="JAFNEN010000763">
    <property type="protein sequence ID" value="KAG8177673.1"/>
    <property type="molecule type" value="Genomic_DNA"/>
</dbReference>
<feature type="region of interest" description="Disordered" evidence="1">
    <location>
        <begin position="181"/>
        <end position="216"/>
    </location>
</feature>
<organism evidence="3 4">
    <name type="scientific">Oedothorax gibbosus</name>
    <dbReference type="NCBI Taxonomy" id="931172"/>
    <lineage>
        <taxon>Eukaryota</taxon>
        <taxon>Metazoa</taxon>
        <taxon>Ecdysozoa</taxon>
        <taxon>Arthropoda</taxon>
        <taxon>Chelicerata</taxon>
        <taxon>Arachnida</taxon>
        <taxon>Araneae</taxon>
        <taxon>Araneomorphae</taxon>
        <taxon>Entelegynae</taxon>
        <taxon>Araneoidea</taxon>
        <taxon>Linyphiidae</taxon>
        <taxon>Erigoninae</taxon>
        <taxon>Oedothorax</taxon>
    </lineage>
</organism>
<feature type="compositionally biased region" description="Basic and acidic residues" evidence="1">
    <location>
        <begin position="181"/>
        <end position="194"/>
    </location>
</feature>
<keyword evidence="2" id="KW-0812">Transmembrane</keyword>
<feature type="transmembrane region" description="Helical" evidence="2">
    <location>
        <begin position="32"/>
        <end position="57"/>
    </location>
</feature>
<protein>
    <submittedName>
        <fullName evidence="3">Uncharacterized protein</fullName>
    </submittedName>
</protein>
<feature type="region of interest" description="Disordered" evidence="1">
    <location>
        <begin position="122"/>
        <end position="154"/>
    </location>
</feature>
<proteinExistence type="predicted"/>
<dbReference type="PANTHER" id="PTHR36694">
    <property type="entry name" value="PASIFLORA 1, ISOFORM A-RELATED"/>
    <property type="match status" value="1"/>
</dbReference>
<keyword evidence="2" id="KW-1133">Transmembrane helix</keyword>
<dbReference type="Proteomes" id="UP000827092">
    <property type="component" value="Unassembled WGS sequence"/>
</dbReference>
<feature type="transmembrane region" description="Helical" evidence="2">
    <location>
        <begin position="91"/>
        <end position="111"/>
    </location>
</feature>
<keyword evidence="2" id="KW-0472">Membrane</keyword>
<name>A0AAV6U171_9ARAC</name>
<reference evidence="3 4" key="1">
    <citation type="journal article" date="2022" name="Nat. Ecol. Evol.">
        <title>A masculinizing supergene underlies an exaggerated male reproductive morph in a spider.</title>
        <authorList>
            <person name="Hendrickx F."/>
            <person name="De Corte Z."/>
            <person name="Sonet G."/>
            <person name="Van Belleghem S.M."/>
            <person name="Kostlbacher S."/>
            <person name="Vangestel C."/>
        </authorList>
    </citation>
    <scope>NUCLEOTIDE SEQUENCE [LARGE SCALE GENOMIC DNA]</scope>
    <source>
        <strain evidence="3">W744_W776</strain>
    </source>
</reference>
<sequence>MGFLFFKRYILYTIILTAGVFHLDIIKETVGMLIISIVTLVLSGFCVVSCILLLIGLCVDSRMLLIPWMVLVLEHHFGFISFFVLAHRCTILFGIDFFILGLNAYCLVCVYSQYQIYRDGRQNEQGNGPQPPVEYQGHRGGDANPGRISTDTSVPTGYSEITEEYCTQFKIVDDISLINEKQKESKKNHSENDAQRNLQNDFHGSTTHLTSTDGNP</sequence>
<comment type="caution">
    <text evidence="3">The sequence shown here is derived from an EMBL/GenBank/DDBJ whole genome shotgun (WGS) entry which is preliminary data.</text>
</comment>
<keyword evidence="4" id="KW-1185">Reference proteome</keyword>
<feature type="transmembrane region" description="Helical" evidence="2">
    <location>
        <begin position="9"/>
        <end position="26"/>
    </location>
</feature>
<evidence type="ECO:0000256" key="1">
    <source>
        <dbReference type="SAM" id="MobiDB-lite"/>
    </source>
</evidence>
<evidence type="ECO:0000313" key="4">
    <source>
        <dbReference type="Proteomes" id="UP000827092"/>
    </source>
</evidence>
<feature type="transmembrane region" description="Helical" evidence="2">
    <location>
        <begin position="64"/>
        <end position="85"/>
    </location>
</feature>
<feature type="compositionally biased region" description="Polar residues" evidence="1">
    <location>
        <begin position="195"/>
        <end position="216"/>
    </location>
</feature>
<dbReference type="PANTHER" id="PTHR36694:SF11">
    <property type="entry name" value="LP21121P-RELATED"/>
    <property type="match status" value="1"/>
</dbReference>
<evidence type="ECO:0000256" key="2">
    <source>
        <dbReference type="SAM" id="Phobius"/>
    </source>
</evidence>
<evidence type="ECO:0000313" key="3">
    <source>
        <dbReference type="EMBL" id="KAG8177673.1"/>
    </source>
</evidence>
<gene>
    <name evidence="3" type="ORF">JTE90_012450</name>
</gene>
<accession>A0AAV6U171</accession>
<dbReference type="AlphaFoldDB" id="A0AAV6U171"/>